<comment type="caution">
    <text evidence="3">The sequence shown here is derived from an EMBL/GenBank/DDBJ whole genome shotgun (WGS) entry which is preliminary data.</text>
</comment>
<gene>
    <name evidence="3" type="ORF">A9W98_14250</name>
</gene>
<dbReference type="OrthoDB" id="8438075at2"/>
<name>A0A1A6BJQ7_MYCGO</name>
<dbReference type="PANTHER" id="PTHR37330:SF1">
    <property type="entry name" value="CONSERVED TRANSMEMBRANE PROTEIN-RELATED"/>
    <property type="match status" value="1"/>
</dbReference>
<evidence type="ECO:0000256" key="1">
    <source>
        <dbReference type="SAM" id="MobiDB-lite"/>
    </source>
</evidence>
<dbReference type="Proteomes" id="UP000093757">
    <property type="component" value="Unassembled WGS sequence"/>
</dbReference>
<dbReference type="InterPro" id="IPR027948">
    <property type="entry name" value="DUF4436"/>
</dbReference>
<dbReference type="Pfam" id="PF14494">
    <property type="entry name" value="DUF4436"/>
    <property type="match status" value="1"/>
</dbReference>
<keyword evidence="2" id="KW-1133">Transmembrane helix</keyword>
<dbReference type="PANTHER" id="PTHR37330">
    <property type="entry name" value="CONSERVED TRANSMEMBRANE PROTEIN-RELATED"/>
    <property type="match status" value="1"/>
</dbReference>
<feature type="transmembrane region" description="Helical" evidence="2">
    <location>
        <begin position="184"/>
        <end position="206"/>
    </location>
</feature>
<evidence type="ECO:0000313" key="3">
    <source>
        <dbReference type="EMBL" id="OBS02560.1"/>
    </source>
</evidence>
<feature type="region of interest" description="Disordered" evidence="1">
    <location>
        <begin position="275"/>
        <end position="296"/>
    </location>
</feature>
<evidence type="ECO:0000313" key="4">
    <source>
        <dbReference type="Proteomes" id="UP000093757"/>
    </source>
</evidence>
<feature type="compositionally biased region" description="Basic and acidic residues" evidence="1">
    <location>
        <begin position="285"/>
        <end position="296"/>
    </location>
</feature>
<accession>A0A1A6BJQ7</accession>
<reference evidence="3 4" key="1">
    <citation type="submission" date="2016-06" db="EMBL/GenBank/DDBJ databases">
        <authorList>
            <person name="Kjaerup R.B."/>
            <person name="Dalgaard T.S."/>
            <person name="Juul-Madsen H.R."/>
        </authorList>
    </citation>
    <scope>NUCLEOTIDE SEQUENCE [LARGE SCALE GENOMIC DNA]</scope>
    <source>
        <strain evidence="3 4">1245752.6</strain>
    </source>
</reference>
<organism evidence="3 4">
    <name type="scientific">Mycobacterium gordonae</name>
    <dbReference type="NCBI Taxonomy" id="1778"/>
    <lineage>
        <taxon>Bacteria</taxon>
        <taxon>Bacillati</taxon>
        <taxon>Actinomycetota</taxon>
        <taxon>Actinomycetes</taxon>
        <taxon>Mycobacteriales</taxon>
        <taxon>Mycobacteriaceae</taxon>
        <taxon>Mycobacterium</taxon>
    </lineage>
</organism>
<evidence type="ECO:0000256" key="2">
    <source>
        <dbReference type="SAM" id="Phobius"/>
    </source>
</evidence>
<protein>
    <submittedName>
        <fullName evidence="3">DUF4436 domain-containing protein</fullName>
    </submittedName>
</protein>
<dbReference type="RefSeq" id="WP_065133267.1">
    <property type="nucleotide sequence ID" value="NZ_JANFXG010000114.1"/>
</dbReference>
<feature type="transmembrane region" description="Helical" evidence="2">
    <location>
        <begin position="247"/>
        <end position="269"/>
    </location>
</feature>
<keyword evidence="2" id="KW-0812">Transmembrane</keyword>
<feature type="transmembrane region" description="Helical" evidence="2">
    <location>
        <begin position="218"/>
        <end position="235"/>
    </location>
</feature>
<proteinExistence type="predicted"/>
<keyword evidence="2" id="KW-0472">Membrane</keyword>
<sequence length="296" mass="31992">MKLGIAGVVLFIAAYVASNFFYAAAGHGPHDLTQGHPMPDGTTVTMDLQEVQQSNTILLANLTIVPGPALLDPRTHDLTQDLSVVVTSAASPTKRSWSKGMVPGSFPVPLSISGAVTDWPFDHYFSGPITVEIFRGDNPMPERAAVTFADRLAGWRIDISTTDNSSAVAPCRVELERSPSTKTFAVVILAVLVALAGMGLVVAVQTARDKRRFQPPMTTWYAAMLFAVVPLRNALPNAPPFGAAVDVRVVLWVIVVLVLSMLIYITCWWRHLAPEQPEQPEQPEEPAKSAEPKATS</sequence>
<dbReference type="EMBL" id="MAEM01000169">
    <property type="protein sequence ID" value="OBS02560.1"/>
    <property type="molecule type" value="Genomic_DNA"/>
</dbReference>
<dbReference type="AlphaFoldDB" id="A0A1A6BJQ7"/>